<keyword evidence="2" id="KW-1185">Reference proteome</keyword>
<sequence length="79" mass="8352">MPIGVDDACSDLSAAFQIMSQAAAWGDIQLACARGSSLPAARSVLHFVLRDRAMLHNSERTAVRDTAQVSGGFGNAYAR</sequence>
<name>A0A2H3J383_WOLCO</name>
<dbReference type="EMBL" id="KB467865">
    <property type="protein sequence ID" value="PCH36165.1"/>
    <property type="molecule type" value="Genomic_DNA"/>
</dbReference>
<dbReference type="Proteomes" id="UP000218811">
    <property type="component" value="Unassembled WGS sequence"/>
</dbReference>
<reference evidence="1 2" key="1">
    <citation type="journal article" date="2012" name="Science">
        <title>The Paleozoic origin of enzymatic lignin decomposition reconstructed from 31 fungal genomes.</title>
        <authorList>
            <person name="Floudas D."/>
            <person name="Binder M."/>
            <person name="Riley R."/>
            <person name="Barry K."/>
            <person name="Blanchette R.A."/>
            <person name="Henrissat B."/>
            <person name="Martinez A.T."/>
            <person name="Otillar R."/>
            <person name="Spatafora J.W."/>
            <person name="Yadav J.S."/>
            <person name="Aerts A."/>
            <person name="Benoit I."/>
            <person name="Boyd A."/>
            <person name="Carlson A."/>
            <person name="Copeland A."/>
            <person name="Coutinho P.M."/>
            <person name="de Vries R.P."/>
            <person name="Ferreira P."/>
            <person name="Findley K."/>
            <person name="Foster B."/>
            <person name="Gaskell J."/>
            <person name="Glotzer D."/>
            <person name="Gorecki P."/>
            <person name="Heitman J."/>
            <person name="Hesse C."/>
            <person name="Hori C."/>
            <person name="Igarashi K."/>
            <person name="Jurgens J.A."/>
            <person name="Kallen N."/>
            <person name="Kersten P."/>
            <person name="Kohler A."/>
            <person name="Kuees U."/>
            <person name="Kumar T.K.A."/>
            <person name="Kuo A."/>
            <person name="LaButti K."/>
            <person name="Larrondo L.F."/>
            <person name="Lindquist E."/>
            <person name="Ling A."/>
            <person name="Lombard V."/>
            <person name="Lucas S."/>
            <person name="Lundell T."/>
            <person name="Martin R."/>
            <person name="McLaughlin D.J."/>
            <person name="Morgenstern I."/>
            <person name="Morin E."/>
            <person name="Murat C."/>
            <person name="Nagy L.G."/>
            <person name="Nolan M."/>
            <person name="Ohm R.A."/>
            <person name="Patyshakuliyeva A."/>
            <person name="Rokas A."/>
            <person name="Ruiz-Duenas F.J."/>
            <person name="Sabat G."/>
            <person name="Salamov A."/>
            <person name="Samejima M."/>
            <person name="Schmutz J."/>
            <person name="Slot J.C."/>
            <person name="St John F."/>
            <person name="Stenlid J."/>
            <person name="Sun H."/>
            <person name="Sun S."/>
            <person name="Syed K."/>
            <person name="Tsang A."/>
            <person name="Wiebenga A."/>
            <person name="Young D."/>
            <person name="Pisabarro A."/>
            <person name="Eastwood D.C."/>
            <person name="Martin F."/>
            <person name="Cullen D."/>
            <person name="Grigoriev I.V."/>
            <person name="Hibbett D.S."/>
        </authorList>
    </citation>
    <scope>NUCLEOTIDE SEQUENCE [LARGE SCALE GENOMIC DNA]</scope>
    <source>
        <strain evidence="1 2">MD-104</strain>
    </source>
</reference>
<protein>
    <submittedName>
        <fullName evidence="1">Uncharacterized protein</fullName>
    </submittedName>
</protein>
<organism evidence="1 2">
    <name type="scientific">Wolfiporia cocos (strain MD-104)</name>
    <name type="common">Brown rot fungus</name>
    <dbReference type="NCBI Taxonomy" id="742152"/>
    <lineage>
        <taxon>Eukaryota</taxon>
        <taxon>Fungi</taxon>
        <taxon>Dikarya</taxon>
        <taxon>Basidiomycota</taxon>
        <taxon>Agaricomycotina</taxon>
        <taxon>Agaricomycetes</taxon>
        <taxon>Polyporales</taxon>
        <taxon>Phaeolaceae</taxon>
        <taxon>Wolfiporia</taxon>
    </lineage>
</organism>
<proteinExistence type="predicted"/>
<evidence type="ECO:0000313" key="2">
    <source>
        <dbReference type="Proteomes" id="UP000218811"/>
    </source>
</evidence>
<dbReference type="AlphaFoldDB" id="A0A2H3J383"/>
<accession>A0A2H3J383</accession>
<gene>
    <name evidence="1" type="ORF">WOLCODRAFT_156892</name>
</gene>
<evidence type="ECO:0000313" key="1">
    <source>
        <dbReference type="EMBL" id="PCH36165.1"/>
    </source>
</evidence>